<organism evidence="3">
    <name type="scientific">Tanacetum cinerariifolium</name>
    <name type="common">Dalmatian daisy</name>
    <name type="synonym">Chrysanthemum cinerariifolium</name>
    <dbReference type="NCBI Taxonomy" id="118510"/>
    <lineage>
        <taxon>Eukaryota</taxon>
        <taxon>Viridiplantae</taxon>
        <taxon>Streptophyta</taxon>
        <taxon>Embryophyta</taxon>
        <taxon>Tracheophyta</taxon>
        <taxon>Spermatophyta</taxon>
        <taxon>Magnoliopsida</taxon>
        <taxon>eudicotyledons</taxon>
        <taxon>Gunneridae</taxon>
        <taxon>Pentapetalae</taxon>
        <taxon>asterids</taxon>
        <taxon>campanulids</taxon>
        <taxon>Asterales</taxon>
        <taxon>Asteraceae</taxon>
        <taxon>Asteroideae</taxon>
        <taxon>Anthemideae</taxon>
        <taxon>Anthemidinae</taxon>
        <taxon>Tanacetum</taxon>
    </lineage>
</organism>
<feature type="region of interest" description="Disordered" evidence="1">
    <location>
        <begin position="141"/>
        <end position="170"/>
    </location>
</feature>
<comment type="caution">
    <text evidence="3">The sequence shown here is derived from an EMBL/GenBank/DDBJ whole genome shotgun (WGS) entry which is preliminary data.</text>
</comment>
<sequence>MLPFSLMGHPQQALKNKGIVDSGCSRDLTCFFAKASIDESNLWHRRLGHVNFKSMNKLMKGNLVRGLPSIIFENDHTCVACQKRKQHKATWNQTDKNAGPQDTNRNAGTQDNVDAGNEVSNQHYILLPLWFSISFTFKSSDDKAADDKPKDDTSSKTVEEPINKEDQSYRDKLDKLMSQEMEASDAANSLERINGASTSGTFSAGGPSSPHPDAFILANTLLHVDQDDSQIPDLEDTAELRSTDIFNSSYDDNLDIFTSPVQSMGVEANFNNMDSSTVVNPIPIHRVHINHPKDQIPGDLQLAVQTRGMAKKCFRIEPKKVAQALDDESWVEAMQEELL</sequence>
<proteinExistence type="predicted"/>
<feature type="compositionally biased region" description="Polar residues" evidence="1">
    <location>
        <begin position="89"/>
        <end position="115"/>
    </location>
</feature>
<dbReference type="InterPro" id="IPR025724">
    <property type="entry name" value="GAG-pre-integrase_dom"/>
</dbReference>
<dbReference type="AlphaFoldDB" id="A0A6L2JNU8"/>
<protein>
    <submittedName>
        <fullName evidence="3">Ribonuclease H-like domain-containing protein</fullName>
    </submittedName>
</protein>
<evidence type="ECO:0000256" key="1">
    <source>
        <dbReference type="SAM" id="MobiDB-lite"/>
    </source>
</evidence>
<dbReference type="Pfam" id="PF13976">
    <property type="entry name" value="gag_pre-integrs"/>
    <property type="match status" value="1"/>
</dbReference>
<gene>
    <name evidence="3" type="ORF">Tci_009292</name>
</gene>
<evidence type="ECO:0000259" key="2">
    <source>
        <dbReference type="Pfam" id="PF13976"/>
    </source>
</evidence>
<feature type="domain" description="GAG-pre-integrase" evidence="2">
    <location>
        <begin position="30"/>
        <end position="86"/>
    </location>
</feature>
<feature type="region of interest" description="Disordered" evidence="1">
    <location>
        <begin position="85"/>
        <end position="115"/>
    </location>
</feature>
<dbReference type="EMBL" id="BKCJ010000915">
    <property type="protein sequence ID" value="GEU37314.1"/>
    <property type="molecule type" value="Genomic_DNA"/>
</dbReference>
<reference evidence="3" key="1">
    <citation type="journal article" date="2019" name="Sci. Rep.">
        <title>Draft genome of Tanacetum cinerariifolium, the natural source of mosquito coil.</title>
        <authorList>
            <person name="Yamashiro T."/>
            <person name="Shiraishi A."/>
            <person name="Satake H."/>
            <person name="Nakayama K."/>
        </authorList>
    </citation>
    <scope>NUCLEOTIDE SEQUENCE</scope>
</reference>
<name>A0A6L2JNU8_TANCI</name>
<accession>A0A6L2JNU8</accession>
<evidence type="ECO:0000313" key="3">
    <source>
        <dbReference type="EMBL" id="GEU37314.1"/>
    </source>
</evidence>